<evidence type="ECO:0000256" key="7">
    <source>
        <dbReference type="SAM" id="MobiDB-lite"/>
    </source>
</evidence>
<keyword evidence="2 6" id="KW-0813">Transport</keyword>
<comment type="similarity">
    <text evidence="1 6">Belongs to the SDA1 family.</text>
</comment>
<dbReference type="InterPro" id="IPR012977">
    <property type="entry name" value="SDA1_N"/>
</dbReference>
<gene>
    <name evidence="10" type="ORF">PSNMU_V1.4_AUG-EV-PASAV3_0112590</name>
</gene>
<dbReference type="PANTHER" id="PTHR12730:SF0">
    <property type="entry name" value="PROTEIN SDA1 HOMOLOG"/>
    <property type="match status" value="1"/>
</dbReference>
<dbReference type="Pfam" id="PF08158">
    <property type="entry name" value="SDA1_HEAT"/>
    <property type="match status" value="1"/>
</dbReference>
<feature type="region of interest" description="Disordered" evidence="7">
    <location>
        <begin position="626"/>
        <end position="700"/>
    </location>
</feature>
<evidence type="ECO:0000256" key="3">
    <source>
        <dbReference type="ARBA" id="ARBA00022517"/>
    </source>
</evidence>
<sequence>MAGGTSSSGGGGAGLSTGAGTKVDVTMKLSQLQNLVKRDPSGYREDYEAQIRRLRTECEILTISPVGIVGGGDASSAVRKTSKSSSSGGKLEELIQFAAATASSSYKGKESDRVAAIIIGLLVGERPSEDNDVAVEEPETKGKNNKQKKVYRNEDLHTMTTMLPSAALQLPRDIRKTCVSALILMRNKGALEPLRVLELFFRLMAVVPDKTLREILYKHMVNDIRNINKKGKRDERVNRAIQSFLHRVVATHGQEQRRGGGAENNEEAATDIAAKRATDMVCELYRRQVWTDDRTVAILATAVESKNMTVASRAMRFFLNIEEKMALDSSVKEEEEWDASQKVNYHSFSRKTKNRVNHVRRQLKSRNRMQRKREGTETDDWMDVRDDEGVESAKKLYPAIELLRDPQGLAESVLKRLKNPKSSIPFKNKLLMMNFVTRLVGNHELMVLSLYPFLQKYMGGHQKDVTGVLAYSVQACHESVPPDEVYGILKTIAHNFVTERCSEEQMAVGINAIRAICARTPSVLSIEDSEDSMETSAFDVEAFVRDIAAYSNHRDRSVSIAGKSYQNFIRETHPSLLQGKNRGLRGSALHKAKAKPMRYGEAKVNYGVEGADLLLEYEAKKAAWEREQERLEAEGIDGSDDEGETEEAMNDEEAAEEDEDEEAPDLIVVDPDEKEDETEGEKEDEVMDLSKMTQEERNKLKQEISATRIFSASDFAKMRKLVEREERARRDPREAARRKRAIAQGREFDELSEDDWDSEDDEFDSEVRIKGAVNPDSIMAEAKRKRKSKAERLQKVLAGREKFESNDRAGGSTNTEKERKKNFLMSKTSKRARSKGRGKGGLTPARGHGGMGQKTQGKTQNYMREARKRRRKT</sequence>
<reference evidence="10 11" key="1">
    <citation type="submission" date="2019-01" db="EMBL/GenBank/DDBJ databases">
        <authorList>
            <person name="Ferrante I. M."/>
        </authorList>
    </citation>
    <scope>NUCLEOTIDE SEQUENCE [LARGE SCALE GENOMIC DNA]</scope>
    <source>
        <strain evidence="10 11">B856</strain>
    </source>
</reference>
<evidence type="ECO:0000256" key="4">
    <source>
        <dbReference type="ARBA" id="ARBA00022927"/>
    </source>
</evidence>
<keyword evidence="4 6" id="KW-0653">Protein transport</keyword>
<evidence type="ECO:0000259" key="9">
    <source>
        <dbReference type="Pfam" id="PF08158"/>
    </source>
</evidence>
<evidence type="ECO:0000259" key="8">
    <source>
        <dbReference type="Pfam" id="PF05285"/>
    </source>
</evidence>
<dbReference type="InterPro" id="IPR027312">
    <property type="entry name" value="Sda1"/>
</dbReference>
<evidence type="ECO:0000256" key="6">
    <source>
        <dbReference type="RuleBase" id="RU365057"/>
    </source>
</evidence>
<dbReference type="EMBL" id="CAACVS010000627">
    <property type="protein sequence ID" value="VEU44179.1"/>
    <property type="molecule type" value="Genomic_DNA"/>
</dbReference>
<proteinExistence type="inferred from homology"/>
<accession>A0A448ZQ59</accession>
<evidence type="ECO:0000256" key="5">
    <source>
        <dbReference type="ARBA" id="ARBA00023242"/>
    </source>
</evidence>
<dbReference type="Proteomes" id="UP000291116">
    <property type="component" value="Unassembled WGS sequence"/>
</dbReference>
<comment type="function">
    <text evidence="6">Required for 60S pre-ribosomal subunits export to the cytoplasm.</text>
</comment>
<keyword evidence="3 6" id="KW-0690">Ribosome biogenesis</keyword>
<evidence type="ECO:0000256" key="2">
    <source>
        <dbReference type="ARBA" id="ARBA00022448"/>
    </source>
</evidence>
<dbReference type="GO" id="GO:0015031">
    <property type="term" value="P:protein transport"/>
    <property type="evidence" value="ECO:0007669"/>
    <property type="project" value="UniProtKB-KW"/>
</dbReference>
<feature type="region of interest" description="Disordered" evidence="7">
    <location>
        <begin position="775"/>
        <end position="873"/>
    </location>
</feature>
<dbReference type="InterPro" id="IPR007949">
    <property type="entry name" value="SDA1_MD"/>
</dbReference>
<feature type="compositionally biased region" description="Basic residues" evidence="7">
    <location>
        <begin position="828"/>
        <end position="838"/>
    </location>
</feature>
<protein>
    <recommendedName>
        <fullName evidence="6">Protein SDA1</fullName>
    </recommendedName>
</protein>
<feature type="domain" description="SDA1 N-terminal" evidence="9">
    <location>
        <begin position="157"/>
        <end position="525"/>
    </location>
</feature>
<organism evidence="10 11">
    <name type="scientific">Pseudo-nitzschia multistriata</name>
    <dbReference type="NCBI Taxonomy" id="183589"/>
    <lineage>
        <taxon>Eukaryota</taxon>
        <taxon>Sar</taxon>
        <taxon>Stramenopiles</taxon>
        <taxon>Ochrophyta</taxon>
        <taxon>Bacillariophyta</taxon>
        <taxon>Bacillariophyceae</taxon>
        <taxon>Bacillariophycidae</taxon>
        <taxon>Bacillariales</taxon>
        <taxon>Bacillariaceae</taxon>
        <taxon>Pseudo-nitzschia</taxon>
    </lineage>
</organism>
<evidence type="ECO:0000256" key="1">
    <source>
        <dbReference type="ARBA" id="ARBA00005783"/>
    </source>
</evidence>
<dbReference type="Pfam" id="PF05285">
    <property type="entry name" value="SDA1_dom"/>
    <property type="match status" value="1"/>
</dbReference>
<keyword evidence="5 6" id="KW-0539">Nucleus</keyword>
<feature type="domain" description="SDA1 middle" evidence="8">
    <location>
        <begin position="634"/>
        <end position="799"/>
    </location>
</feature>
<dbReference type="PANTHER" id="PTHR12730">
    <property type="entry name" value="HSDA/SDA1-RELATED"/>
    <property type="match status" value="1"/>
</dbReference>
<dbReference type="GO" id="GO:0005730">
    <property type="term" value="C:nucleolus"/>
    <property type="evidence" value="ECO:0007669"/>
    <property type="project" value="UniProtKB-SubCell"/>
</dbReference>
<dbReference type="GO" id="GO:0000055">
    <property type="term" value="P:ribosomal large subunit export from nucleus"/>
    <property type="evidence" value="ECO:0007669"/>
    <property type="project" value="UniProtKB-UniRule"/>
</dbReference>
<dbReference type="GO" id="GO:0042273">
    <property type="term" value="P:ribosomal large subunit biogenesis"/>
    <property type="evidence" value="ECO:0007669"/>
    <property type="project" value="UniProtKB-UniRule"/>
</dbReference>
<dbReference type="OrthoDB" id="2196187at2759"/>
<comment type="subcellular location">
    <subcellularLocation>
        <location evidence="6">Nucleus</location>
        <location evidence="6">Nucleolus</location>
    </subcellularLocation>
</comment>
<feature type="compositionally biased region" description="Basic and acidic residues" evidence="7">
    <location>
        <begin position="790"/>
        <end position="807"/>
    </location>
</feature>
<evidence type="ECO:0000313" key="10">
    <source>
        <dbReference type="EMBL" id="VEU44179.1"/>
    </source>
</evidence>
<name>A0A448ZQ59_9STRA</name>
<keyword evidence="11" id="KW-1185">Reference proteome</keyword>
<evidence type="ECO:0000313" key="11">
    <source>
        <dbReference type="Proteomes" id="UP000291116"/>
    </source>
</evidence>
<dbReference type="AlphaFoldDB" id="A0A448ZQ59"/>
<feature type="compositionally biased region" description="Acidic residues" evidence="7">
    <location>
        <begin position="634"/>
        <end position="687"/>
    </location>
</feature>